<accession>A0A3R9P9M8</accession>
<proteinExistence type="predicted"/>
<feature type="region of interest" description="Disordered" evidence="2">
    <location>
        <begin position="294"/>
        <end position="353"/>
    </location>
</feature>
<evidence type="ECO:0000256" key="2">
    <source>
        <dbReference type="SAM" id="MobiDB-lite"/>
    </source>
</evidence>
<dbReference type="EMBL" id="RCOR01000037">
    <property type="protein sequence ID" value="RSN68060.1"/>
    <property type="molecule type" value="Genomic_DNA"/>
</dbReference>
<feature type="compositionally biased region" description="Basic and acidic residues" evidence="2">
    <location>
        <begin position="303"/>
        <end position="353"/>
    </location>
</feature>
<dbReference type="RefSeq" id="WP_125742339.1">
    <property type="nucleotide sequence ID" value="NZ_RCOR01000037.1"/>
</dbReference>
<evidence type="ECO:0000313" key="3">
    <source>
        <dbReference type="EMBL" id="RSN68060.1"/>
    </source>
</evidence>
<protein>
    <submittedName>
        <fullName evidence="3">Uncharacterized protein</fullName>
    </submittedName>
</protein>
<comment type="caution">
    <text evidence="3">The sequence shown here is derived from an EMBL/GenBank/DDBJ whole genome shotgun (WGS) entry which is preliminary data.</text>
</comment>
<organism evidence="3 4">
    <name type="scientific">Candidatus Korarchaeum cryptofilum</name>
    <dbReference type="NCBI Taxonomy" id="498846"/>
    <lineage>
        <taxon>Archaea</taxon>
        <taxon>Thermoproteota</taxon>
        <taxon>Candidatus Korarchaeia</taxon>
        <taxon>Candidatus Korarchaeales</taxon>
        <taxon>Candidatus Korarchaeaceae</taxon>
        <taxon>Candidatus Korarchaeum</taxon>
    </lineage>
</organism>
<evidence type="ECO:0000256" key="1">
    <source>
        <dbReference type="SAM" id="Coils"/>
    </source>
</evidence>
<dbReference type="InterPro" id="IPR011990">
    <property type="entry name" value="TPR-like_helical_dom_sf"/>
</dbReference>
<sequence>MVGTRVLAVFLVALFLMGPLLTLAIGPYTASYLIELYEKSRSEISSIVGNITNTNITTNTTGNYSYEWNWSNQSAGNSTSYNSTNTSPYNWSFGTSRCSNAQEEISGILSKADSYIAEAKALLSSGNYREAAKLALKAINTLGRAWIIIGQCYAPISTQTNATVNVTTNVTTNTTTNLTTNTTNLTNATKVAPGLLVAILRHEVRLSRLKAMISAAENASLNVSEAENLSQQVEALLEQARAYALAGDKDTAAQLMAKANSLMSQIVKFLKESSSKAVKEGKVEKIKGMKFNATIGDKLPPGIEKKEEKGKKPEVPPGIEKKEEKGKKPEVPPGQAKKEDKGKPESPGKGKKS</sequence>
<feature type="coiled-coil region" evidence="1">
    <location>
        <begin position="199"/>
        <end position="246"/>
    </location>
</feature>
<name>A0A3R9P9M8_9CREN</name>
<dbReference type="Gene3D" id="1.25.40.10">
    <property type="entry name" value="Tetratricopeptide repeat domain"/>
    <property type="match status" value="1"/>
</dbReference>
<gene>
    <name evidence="3" type="ORF">D9Q81_07205</name>
</gene>
<reference evidence="3 4" key="1">
    <citation type="submission" date="2018-10" db="EMBL/GenBank/DDBJ databases">
        <title>Co-occurring genomic capacity for anaerobic methane metabolism and dissimilatory sulfite reduction discovered in the Korarchaeota.</title>
        <authorList>
            <person name="Mckay L.J."/>
            <person name="Dlakic M."/>
            <person name="Fields M.W."/>
            <person name="Delmont T.O."/>
            <person name="Eren A.M."/>
            <person name="Jay Z.J."/>
            <person name="Klingelsmith K.B."/>
            <person name="Rusch D.B."/>
            <person name="Inskeep W.P."/>
        </authorList>
    </citation>
    <scope>NUCLEOTIDE SEQUENCE [LARGE SCALE GENOMIC DNA]</scope>
    <source>
        <strain evidence="3 4">WS</strain>
    </source>
</reference>
<keyword evidence="1" id="KW-0175">Coiled coil</keyword>
<evidence type="ECO:0000313" key="4">
    <source>
        <dbReference type="Proteomes" id="UP000278149"/>
    </source>
</evidence>
<dbReference type="AlphaFoldDB" id="A0A3R9P9M8"/>
<dbReference type="Proteomes" id="UP000278149">
    <property type="component" value="Unassembled WGS sequence"/>
</dbReference>